<dbReference type="RefSeq" id="WP_153250836.1">
    <property type="nucleotide sequence ID" value="NZ_CP044205.1"/>
</dbReference>
<name>A0A5Q0BRE9_9GAMM</name>
<sequence length="397" mass="45012">MVHARRLPVLYRHIKTLAPDGINQAYPEDIMSHAPTQPTRSEFQSRFEVLLGQLSKSDLIDYAFLEMPSNRKPWQDSGIDLGEGENVTTFSIGQTLLNGTDIYFGADFQVWFRVGTDGEIFRGTRASNSFRATRPGPLYLGSNFPGEWSTVNGQQSTPDEVYGHVSGQFDVLVIRWHIAPLEGLKKLAARGDVAGLIAGEIDRLTNPVIPPQGWYYLWFLGPAEIYRPAALEEKKDAICCATHRDVGLLLKDIELPLEPDTCLHWDWRVELLPSEVREDTMPTHDYLSIAVEFDNGQDITYYWSAELPVETAYRCPIPSWNARETHVVIRSGSEGLGLWFSEKRNVYRDYQNHIGGELPARIVKIWLIAVSFFQGRKGKCLYDNIYFTADARSIPVQ</sequence>
<dbReference type="InterPro" id="IPR021409">
    <property type="entry name" value="DUF3047"/>
</dbReference>
<proteinExistence type="predicted"/>
<organism evidence="1 2">
    <name type="scientific">Candidatus Methylospira mobilis</name>
    <dbReference type="NCBI Taxonomy" id="1808979"/>
    <lineage>
        <taxon>Bacteria</taxon>
        <taxon>Pseudomonadati</taxon>
        <taxon>Pseudomonadota</taxon>
        <taxon>Gammaproteobacteria</taxon>
        <taxon>Methylococcales</taxon>
        <taxon>Methylococcaceae</taxon>
        <taxon>Candidatus Methylospira</taxon>
    </lineage>
</organism>
<dbReference type="InParanoid" id="A0A5Q0BRE9"/>
<reference evidence="1 2" key="1">
    <citation type="submission" date="2019-09" db="EMBL/GenBank/DDBJ databases">
        <title>Ecophysiology of the spiral-shaped methanotroph Methylospira mobilis as revealed by the complete genome sequence.</title>
        <authorList>
            <person name="Oshkin I.Y."/>
            <person name="Dedysh S.N."/>
            <person name="Miroshnikov K."/>
            <person name="Danilova O.V."/>
            <person name="Hakobyan A."/>
            <person name="Liesack W."/>
        </authorList>
    </citation>
    <scope>NUCLEOTIDE SEQUENCE [LARGE SCALE GENOMIC DNA]</scope>
    <source>
        <strain evidence="1 2">Shm1</strain>
    </source>
</reference>
<evidence type="ECO:0000313" key="1">
    <source>
        <dbReference type="EMBL" id="QFY44871.1"/>
    </source>
</evidence>
<keyword evidence="2" id="KW-1185">Reference proteome</keyword>
<protein>
    <submittedName>
        <fullName evidence="1">DUF3047 domain-containing protein</fullName>
    </submittedName>
</protein>
<dbReference type="KEGG" id="mmob:F6R98_00005"/>
<evidence type="ECO:0000313" key="2">
    <source>
        <dbReference type="Proteomes" id="UP000325755"/>
    </source>
</evidence>
<dbReference type="Pfam" id="PF11249">
    <property type="entry name" value="DUF3047"/>
    <property type="match status" value="1"/>
</dbReference>
<accession>A0A5Q0BRE9</accession>
<gene>
    <name evidence="1" type="ORF">F6R98_00005</name>
</gene>
<dbReference type="AlphaFoldDB" id="A0A5Q0BRE9"/>
<dbReference type="OrthoDB" id="9775969at2"/>
<dbReference type="EMBL" id="CP044205">
    <property type="protein sequence ID" value="QFY44871.1"/>
    <property type="molecule type" value="Genomic_DNA"/>
</dbReference>
<dbReference type="Proteomes" id="UP000325755">
    <property type="component" value="Chromosome"/>
</dbReference>